<dbReference type="FunFam" id="3.30.160.60:FF:000065">
    <property type="entry name" value="B-cell CLL/lymphoma 6, member B"/>
    <property type="match status" value="1"/>
</dbReference>
<comment type="caution">
    <text evidence="8">The sequence shown here is derived from an EMBL/GenBank/DDBJ whole genome shotgun (WGS) entry which is preliminary data.</text>
</comment>
<dbReference type="EMBL" id="CAXKWB010031938">
    <property type="protein sequence ID" value="CAL4140555.1"/>
    <property type="molecule type" value="Genomic_DNA"/>
</dbReference>
<dbReference type="PROSITE" id="PS51504">
    <property type="entry name" value="H15"/>
    <property type="match status" value="1"/>
</dbReference>
<reference evidence="8 9" key="1">
    <citation type="submission" date="2024-05" db="EMBL/GenBank/DDBJ databases">
        <authorList>
            <person name="Wallberg A."/>
        </authorList>
    </citation>
    <scope>NUCLEOTIDE SEQUENCE [LARGE SCALE GENOMIC DNA]</scope>
</reference>
<dbReference type="SMART" id="SM00355">
    <property type="entry name" value="ZnF_C2H2"/>
    <property type="match status" value="2"/>
</dbReference>
<feature type="region of interest" description="Disordered" evidence="5">
    <location>
        <begin position="126"/>
        <end position="184"/>
    </location>
</feature>
<dbReference type="InterPro" id="IPR005818">
    <property type="entry name" value="Histone_H1/H5_H15"/>
</dbReference>
<feature type="domain" description="H15" evidence="7">
    <location>
        <begin position="1"/>
        <end position="64"/>
    </location>
</feature>
<keyword evidence="9" id="KW-1185">Reference proteome</keyword>
<dbReference type="AlphaFoldDB" id="A0AAV2RVN7"/>
<proteinExistence type="predicted"/>
<dbReference type="Pfam" id="PF00538">
    <property type="entry name" value="Linker_histone"/>
    <property type="match status" value="1"/>
</dbReference>
<dbReference type="PROSITE" id="PS50157">
    <property type="entry name" value="ZINC_FINGER_C2H2_2"/>
    <property type="match status" value="2"/>
</dbReference>
<dbReference type="GO" id="GO:0006334">
    <property type="term" value="P:nucleosome assembly"/>
    <property type="evidence" value="ECO:0007669"/>
    <property type="project" value="InterPro"/>
</dbReference>
<dbReference type="GO" id="GO:0000786">
    <property type="term" value="C:nucleosome"/>
    <property type="evidence" value="ECO:0007669"/>
    <property type="project" value="InterPro"/>
</dbReference>
<dbReference type="PROSITE" id="PS00028">
    <property type="entry name" value="ZINC_FINGER_C2H2_1"/>
    <property type="match status" value="2"/>
</dbReference>
<evidence type="ECO:0000259" key="7">
    <source>
        <dbReference type="PROSITE" id="PS51504"/>
    </source>
</evidence>
<dbReference type="PANTHER" id="PTHR23235:SF120">
    <property type="entry name" value="KRUPPEL-LIKE FACTOR 15"/>
    <property type="match status" value="1"/>
</dbReference>
<gene>
    <name evidence="8" type="ORF">MNOR_LOCUS28634</name>
</gene>
<dbReference type="SUPFAM" id="SSF46785">
    <property type="entry name" value="Winged helix' DNA-binding domain"/>
    <property type="match status" value="1"/>
</dbReference>
<dbReference type="Gene3D" id="3.30.160.60">
    <property type="entry name" value="Classic Zinc Finger"/>
    <property type="match status" value="2"/>
</dbReference>
<dbReference type="SUPFAM" id="SSF57667">
    <property type="entry name" value="beta-beta-alpha zinc fingers"/>
    <property type="match status" value="1"/>
</dbReference>
<keyword evidence="1" id="KW-0479">Metal-binding</keyword>
<dbReference type="GO" id="GO:0000978">
    <property type="term" value="F:RNA polymerase II cis-regulatory region sequence-specific DNA binding"/>
    <property type="evidence" value="ECO:0007669"/>
    <property type="project" value="TreeGrafter"/>
</dbReference>
<protein>
    <submittedName>
        <fullName evidence="8">Uncharacterized protein</fullName>
    </submittedName>
</protein>
<evidence type="ECO:0000256" key="1">
    <source>
        <dbReference type="ARBA" id="ARBA00022723"/>
    </source>
</evidence>
<dbReference type="Gene3D" id="1.10.10.10">
    <property type="entry name" value="Winged helix-like DNA-binding domain superfamily/Winged helix DNA-binding domain"/>
    <property type="match status" value="1"/>
</dbReference>
<dbReference type="InterPro" id="IPR036236">
    <property type="entry name" value="Znf_C2H2_sf"/>
</dbReference>
<evidence type="ECO:0000259" key="6">
    <source>
        <dbReference type="PROSITE" id="PS50157"/>
    </source>
</evidence>
<evidence type="ECO:0000256" key="5">
    <source>
        <dbReference type="SAM" id="MobiDB-lite"/>
    </source>
</evidence>
<keyword evidence="3" id="KW-0862">Zinc</keyword>
<evidence type="ECO:0000256" key="2">
    <source>
        <dbReference type="ARBA" id="ARBA00022771"/>
    </source>
</evidence>
<evidence type="ECO:0000313" key="9">
    <source>
        <dbReference type="Proteomes" id="UP001497623"/>
    </source>
</evidence>
<dbReference type="PANTHER" id="PTHR23235">
    <property type="entry name" value="KRUEPPEL-LIKE TRANSCRIPTION FACTOR"/>
    <property type="match status" value="1"/>
</dbReference>
<dbReference type="InterPro" id="IPR013087">
    <property type="entry name" value="Znf_C2H2_type"/>
</dbReference>
<feature type="compositionally biased region" description="Basic residues" evidence="5">
    <location>
        <begin position="133"/>
        <end position="184"/>
    </location>
</feature>
<evidence type="ECO:0000256" key="4">
    <source>
        <dbReference type="PROSITE-ProRule" id="PRU00042"/>
    </source>
</evidence>
<accession>A0AAV2RVN7</accession>
<dbReference type="Pfam" id="PF00096">
    <property type="entry name" value="zf-C2H2"/>
    <property type="match status" value="2"/>
</dbReference>
<dbReference type="SMART" id="SM00526">
    <property type="entry name" value="H15"/>
    <property type="match status" value="1"/>
</dbReference>
<keyword evidence="2 4" id="KW-0863">Zinc-finger</keyword>
<dbReference type="GO" id="GO:0000981">
    <property type="term" value="F:DNA-binding transcription factor activity, RNA polymerase II-specific"/>
    <property type="evidence" value="ECO:0007669"/>
    <property type="project" value="TreeGrafter"/>
</dbReference>
<feature type="domain" description="C2H2-type" evidence="6">
    <location>
        <begin position="77"/>
        <end position="104"/>
    </location>
</feature>
<dbReference type="CDD" id="cd00073">
    <property type="entry name" value="H15"/>
    <property type="match status" value="1"/>
</dbReference>
<organism evidence="8 9">
    <name type="scientific">Meganyctiphanes norvegica</name>
    <name type="common">Northern krill</name>
    <name type="synonym">Thysanopoda norvegica</name>
    <dbReference type="NCBI Taxonomy" id="48144"/>
    <lineage>
        <taxon>Eukaryota</taxon>
        <taxon>Metazoa</taxon>
        <taxon>Ecdysozoa</taxon>
        <taxon>Arthropoda</taxon>
        <taxon>Crustacea</taxon>
        <taxon>Multicrustacea</taxon>
        <taxon>Malacostraca</taxon>
        <taxon>Eumalacostraca</taxon>
        <taxon>Eucarida</taxon>
        <taxon>Euphausiacea</taxon>
        <taxon>Euphausiidae</taxon>
        <taxon>Meganyctiphanes</taxon>
    </lineage>
</organism>
<sequence length="184" mass="20359">MVAVAIKALNERKGSSRQAILKYILASYTVVEATKPQILTNLAIRQLVAAEKLVALKGHFRLTKKEKEATNTGDKPYKCTKCEVCFARKDHLDKHVISHSKKKPFQCNLCDVGFTRKDHMGRHIKRTHEGVKVKKAAKPSAKKTTKKPAKKPVAAKKPKTKMGAKKPAAKKATKKPAAKKAAKK</sequence>
<dbReference type="GO" id="GO:0008270">
    <property type="term" value="F:zinc ion binding"/>
    <property type="evidence" value="ECO:0007669"/>
    <property type="project" value="UniProtKB-KW"/>
</dbReference>
<dbReference type="Proteomes" id="UP001497623">
    <property type="component" value="Unassembled WGS sequence"/>
</dbReference>
<feature type="domain" description="C2H2-type" evidence="6">
    <location>
        <begin position="105"/>
        <end position="133"/>
    </location>
</feature>
<dbReference type="InterPro" id="IPR036390">
    <property type="entry name" value="WH_DNA-bd_sf"/>
</dbReference>
<dbReference type="InterPro" id="IPR036388">
    <property type="entry name" value="WH-like_DNA-bd_sf"/>
</dbReference>
<name>A0AAV2RVN7_MEGNR</name>
<evidence type="ECO:0000313" key="8">
    <source>
        <dbReference type="EMBL" id="CAL4140555.1"/>
    </source>
</evidence>
<evidence type="ECO:0000256" key="3">
    <source>
        <dbReference type="ARBA" id="ARBA00022833"/>
    </source>
</evidence>